<sequence length="114" mass="13467">MVSITYLFNNINYSPKKLHELKHILRGDMCDVINKLRWSKRKKIAVLLIKFLKHIHNDVESKVSNFEFIILNRFDIGRRYIKTKLRYGSRGRILKIKNIGTNVNINITIIGKKS</sequence>
<organism evidence="1 2">
    <name type="scientific">Candidatus Hodgkinia cicadicola</name>
    <dbReference type="NCBI Taxonomy" id="573658"/>
    <lineage>
        <taxon>Bacteria</taxon>
        <taxon>Pseudomonadati</taxon>
        <taxon>Pseudomonadota</taxon>
        <taxon>Alphaproteobacteria</taxon>
        <taxon>Hyphomicrobiales</taxon>
        <taxon>Candidatus Hodgkinia</taxon>
    </lineage>
</organism>
<dbReference type="GO" id="GO:0005840">
    <property type="term" value="C:ribosome"/>
    <property type="evidence" value="ECO:0007669"/>
    <property type="project" value="UniProtKB-KW"/>
</dbReference>
<evidence type="ECO:0000313" key="2">
    <source>
        <dbReference type="Proteomes" id="UP000229707"/>
    </source>
</evidence>
<keyword evidence="2" id="KW-1185">Reference proteome</keyword>
<dbReference type="SUPFAM" id="SSF54843">
    <property type="entry name" value="Ribosomal protein L22"/>
    <property type="match status" value="1"/>
</dbReference>
<evidence type="ECO:0000313" key="1">
    <source>
        <dbReference type="EMBL" id="PIM94960.1"/>
    </source>
</evidence>
<comment type="caution">
    <text evidence="1">The sequence shown here is derived from an EMBL/GenBank/DDBJ whole genome shotgun (WGS) entry which is preliminary data.</text>
</comment>
<keyword evidence="1" id="KW-0689">Ribosomal protein</keyword>
<name>A0ABX4MER2_9HYPH</name>
<protein>
    <submittedName>
        <fullName evidence="1">50S Ribosomal protein L22p/L17e</fullName>
    </submittedName>
</protein>
<gene>
    <name evidence="1" type="primary">rplV</name>
    <name evidence="1" type="ORF">MAGCAS_186</name>
</gene>
<dbReference type="Gene3D" id="3.90.470.10">
    <property type="entry name" value="Ribosomal protein L22/L17"/>
    <property type="match status" value="1"/>
</dbReference>
<keyword evidence="1" id="KW-0687">Ribonucleoprotein</keyword>
<dbReference type="EMBL" id="NXGL01000038">
    <property type="protein sequence ID" value="PIM94960.1"/>
    <property type="molecule type" value="Genomic_DNA"/>
</dbReference>
<reference evidence="1" key="1">
    <citation type="submission" date="2017-09" db="EMBL/GenBank/DDBJ databases">
        <authorList>
            <person name="Campbell M.A."/>
            <person name="Lukasik P."/>
            <person name="Simon C."/>
            <person name="McCutcheon J.P."/>
        </authorList>
    </citation>
    <scope>NUCLEOTIDE SEQUENCE [LARGE SCALE GENOMIC DNA]</scope>
    <source>
        <strain evidence="1">MAGCAS</strain>
    </source>
</reference>
<dbReference type="Proteomes" id="UP000229707">
    <property type="component" value="Unassembled WGS sequence"/>
</dbReference>
<accession>A0ABX4MER2</accession>
<dbReference type="InterPro" id="IPR036394">
    <property type="entry name" value="Ribosomal_uL22_sf"/>
</dbReference>
<proteinExistence type="predicted"/>